<dbReference type="Proteomes" id="UP000238949">
    <property type="component" value="Unassembled WGS sequence"/>
</dbReference>
<evidence type="ECO:0000313" key="1">
    <source>
        <dbReference type="EMBL" id="PRO71034.1"/>
    </source>
</evidence>
<sequence>MLSCVDCGACCATFRVSFYWAESDPFAGGSVPAELTTKISPNLVSMAGTNQPNPRCVALTGEIGKQVSCSIYEQRSSTCREFEAGSADCLKARLKHGITDDVIPIRVA</sequence>
<dbReference type="Pfam" id="PF03692">
    <property type="entry name" value="CxxCxxCC"/>
    <property type="match status" value="1"/>
</dbReference>
<evidence type="ECO:0000313" key="2">
    <source>
        <dbReference type="Proteomes" id="UP000238949"/>
    </source>
</evidence>
<dbReference type="AlphaFoldDB" id="A0A2S9V3Q3"/>
<organism evidence="1 2">
    <name type="scientific">Alteromonas alba</name>
    <dbReference type="NCBI Taxonomy" id="2079529"/>
    <lineage>
        <taxon>Bacteria</taxon>
        <taxon>Pseudomonadati</taxon>
        <taxon>Pseudomonadota</taxon>
        <taxon>Gammaproteobacteria</taxon>
        <taxon>Alteromonadales</taxon>
        <taxon>Alteromonadaceae</taxon>
        <taxon>Alteromonas/Salinimonas group</taxon>
        <taxon>Alteromonas</taxon>
    </lineage>
</organism>
<dbReference type="OrthoDB" id="71604at2"/>
<reference evidence="2" key="1">
    <citation type="journal article" date="2020" name="Int. J. Syst. Evol. Microbiol.">
        <title>Alteromonas alba sp. nov., a marine bacterium isolated from the seawater of the West Pacific Ocean.</title>
        <authorList>
            <person name="Sun C."/>
            <person name="Wu Y.-H."/>
            <person name="Xamxidin M."/>
            <person name="Cheng H."/>
            <person name="Xu X.-W."/>
        </authorList>
    </citation>
    <scope>NUCLEOTIDE SEQUENCE [LARGE SCALE GENOMIC DNA]</scope>
    <source>
        <strain evidence="2">190</strain>
    </source>
</reference>
<dbReference type="RefSeq" id="WP_105936900.1">
    <property type="nucleotide sequence ID" value="NZ_PVNP01000219.1"/>
</dbReference>
<dbReference type="EMBL" id="PVNP01000219">
    <property type="protein sequence ID" value="PRO71034.1"/>
    <property type="molecule type" value="Genomic_DNA"/>
</dbReference>
<accession>A0A2S9V3Q3</accession>
<comment type="caution">
    <text evidence="1">The sequence shown here is derived from an EMBL/GenBank/DDBJ whole genome shotgun (WGS) entry which is preliminary data.</text>
</comment>
<keyword evidence="2" id="KW-1185">Reference proteome</keyword>
<protein>
    <submittedName>
        <fullName evidence="1">YkgJ family cysteine cluster protein</fullName>
    </submittedName>
</protein>
<gene>
    <name evidence="1" type="ORF">C6Y40_23975</name>
</gene>
<dbReference type="InterPro" id="IPR005358">
    <property type="entry name" value="Puta_zinc/iron-chelating_dom"/>
</dbReference>
<proteinExistence type="predicted"/>
<name>A0A2S9V3Q3_9ALTE</name>